<keyword evidence="3" id="KW-0378">Hydrolase</keyword>
<proteinExistence type="predicted"/>
<keyword evidence="4" id="KW-1185">Reference proteome</keyword>
<keyword evidence="1" id="KW-0479">Metal-binding</keyword>
<dbReference type="PANTHER" id="PTHR43084:SF1">
    <property type="entry name" value="PERSULFIDE DIOXYGENASE ETHE1, MITOCHONDRIAL"/>
    <property type="match status" value="1"/>
</dbReference>
<dbReference type="SUPFAM" id="SSF56281">
    <property type="entry name" value="Metallo-hydrolase/oxidoreductase"/>
    <property type="match status" value="1"/>
</dbReference>
<dbReference type="Proteomes" id="UP000326354">
    <property type="component" value="Chromosome"/>
</dbReference>
<name>A0A5S9F788_UABAM</name>
<dbReference type="InterPro" id="IPR001279">
    <property type="entry name" value="Metallo-B-lactamas"/>
</dbReference>
<dbReference type="GO" id="GO:0016787">
    <property type="term" value="F:hydrolase activity"/>
    <property type="evidence" value="ECO:0007669"/>
    <property type="project" value="UniProtKB-KW"/>
</dbReference>
<dbReference type="InterPro" id="IPR051682">
    <property type="entry name" value="Mito_Persulfide_Diox"/>
</dbReference>
<dbReference type="CDD" id="cd07724">
    <property type="entry name" value="POD-like_MBL-fold"/>
    <property type="match status" value="1"/>
</dbReference>
<evidence type="ECO:0000259" key="2">
    <source>
        <dbReference type="SMART" id="SM00849"/>
    </source>
</evidence>
<dbReference type="GO" id="GO:0050313">
    <property type="term" value="F:sulfur dioxygenase activity"/>
    <property type="evidence" value="ECO:0007669"/>
    <property type="project" value="InterPro"/>
</dbReference>
<dbReference type="GO" id="GO:0070813">
    <property type="term" value="P:hydrogen sulfide metabolic process"/>
    <property type="evidence" value="ECO:0007669"/>
    <property type="project" value="TreeGrafter"/>
</dbReference>
<dbReference type="Gene3D" id="3.60.15.10">
    <property type="entry name" value="Ribonuclease Z/Hydroxyacylglutathione hydrolase-like"/>
    <property type="match status" value="1"/>
</dbReference>
<dbReference type="InterPro" id="IPR044528">
    <property type="entry name" value="POD-like_MBL-fold"/>
</dbReference>
<feature type="domain" description="Metallo-beta-lactamase" evidence="2">
    <location>
        <begin position="12"/>
        <end position="203"/>
    </location>
</feature>
<dbReference type="KEGG" id="uam:UABAM_05384"/>
<dbReference type="InterPro" id="IPR036866">
    <property type="entry name" value="RibonucZ/Hydroxyglut_hydro"/>
</dbReference>
<accession>A0A5S9F788</accession>
<dbReference type="SMART" id="SM00849">
    <property type="entry name" value="Lactamase_B"/>
    <property type="match status" value="1"/>
</dbReference>
<reference evidence="3 4" key="1">
    <citation type="submission" date="2019-08" db="EMBL/GenBank/DDBJ databases">
        <title>Complete genome sequence of Candidatus Uab amorphum.</title>
        <authorList>
            <person name="Shiratori T."/>
            <person name="Suzuki S."/>
            <person name="Kakizawa Y."/>
            <person name="Ishida K."/>
        </authorList>
    </citation>
    <scope>NUCLEOTIDE SEQUENCE [LARGE SCALE GENOMIC DNA]</scope>
    <source>
        <strain evidence="3 4">SRT547</strain>
    </source>
</reference>
<dbReference type="RefSeq" id="WP_151971017.1">
    <property type="nucleotide sequence ID" value="NZ_AP019860.1"/>
</dbReference>
<dbReference type="OrthoDB" id="9802248at2"/>
<dbReference type="PANTHER" id="PTHR43084">
    <property type="entry name" value="PERSULFIDE DIOXYGENASE ETHE1"/>
    <property type="match status" value="1"/>
</dbReference>
<dbReference type="AlphaFoldDB" id="A0A5S9F788"/>
<gene>
    <name evidence="3" type="ORF">UABAM_05384</name>
</gene>
<sequence>MEIKTFFDKDTYTLTYVVFDDTKEAVVIDSVLDYEPQSSTVKTDSIDKVCQFIAENNLQLRYVLETHAHADHLSGSQILKERYPDLLVAIGKNIVEVQKVFKEVFNLPKDFPTDARQFDHLMEEGKVLKVGNMEIETFYTPGHTPACATYKIDNVIFTGDALFMPDMGTGRCDFPGGSASDLYESITKKLYTLPDDTKVFVGHDYMPGGRELRYESTIKEQKENNIQLPGDRSQEEFVKFRQTRDATLSAPRLLFQSVQVNVDAGNLPQPEDNKVRYLKIPINVFRPASNQTKDVTLEDV</sequence>
<evidence type="ECO:0000256" key="1">
    <source>
        <dbReference type="ARBA" id="ARBA00022723"/>
    </source>
</evidence>
<dbReference type="GO" id="GO:0006749">
    <property type="term" value="P:glutathione metabolic process"/>
    <property type="evidence" value="ECO:0007669"/>
    <property type="project" value="InterPro"/>
</dbReference>
<dbReference type="EMBL" id="AP019860">
    <property type="protein sequence ID" value="BBM86982.1"/>
    <property type="molecule type" value="Genomic_DNA"/>
</dbReference>
<organism evidence="3 4">
    <name type="scientific">Uabimicrobium amorphum</name>
    <dbReference type="NCBI Taxonomy" id="2596890"/>
    <lineage>
        <taxon>Bacteria</taxon>
        <taxon>Pseudomonadati</taxon>
        <taxon>Planctomycetota</taxon>
        <taxon>Candidatus Uabimicrobiia</taxon>
        <taxon>Candidatus Uabimicrobiales</taxon>
        <taxon>Candidatus Uabimicrobiaceae</taxon>
        <taxon>Candidatus Uabimicrobium</taxon>
    </lineage>
</organism>
<dbReference type="Pfam" id="PF00753">
    <property type="entry name" value="Lactamase_B"/>
    <property type="match status" value="1"/>
</dbReference>
<evidence type="ECO:0000313" key="4">
    <source>
        <dbReference type="Proteomes" id="UP000326354"/>
    </source>
</evidence>
<evidence type="ECO:0000313" key="3">
    <source>
        <dbReference type="EMBL" id="BBM86982.1"/>
    </source>
</evidence>
<protein>
    <submittedName>
        <fullName evidence="3">MBL fold metallo-hydrolase</fullName>
    </submittedName>
</protein>
<dbReference type="GO" id="GO:0046872">
    <property type="term" value="F:metal ion binding"/>
    <property type="evidence" value="ECO:0007669"/>
    <property type="project" value="UniProtKB-KW"/>
</dbReference>